<dbReference type="InterPro" id="IPR002347">
    <property type="entry name" value="SDR_fam"/>
</dbReference>
<dbReference type="Gene3D" id="3.40.50.720">
    <property type="entry name" value="NAD(P)-binding Rossmann-like Domain"/>
    <property type="match status" value="1"/>
</dbReference>
<accession>A0A225DA41</accession>
<dbReference type="EMBL" id="NIDE01000017">
    <property type="protein sequence ID" value="OWK36524.1"/>
    <property type="molecule type" value="Genomic_DNA"/>
</dbReference>
<dbReference type="FunFam" id="3.40.50.720:FF:000084">
    <property type="entry name" value="Short-chain dehydrogenase reductase"/>
    <property type="match status" value="1"/>
</dbReference>
<dbReference type="SUPFAM" id="SSF51735">
    <property type="entry name" value="NAD(P)-binding Rossmann-fold domains"/>
    <property type="match status" value="1"/>
</dbReference>
<sequence length="264" mass="28047">MPLRGKKALVTGSSQGIGLAVARAYAAAGADVVLTSERPLEDCPEVRAVLADYPAAVYAQADLTQDGAAEELVNLAWDTLGGLDVLVNNVGTFREPAFLDLTRRHFDFIFQLNVWAAIAVTQAVVRRASAAGRGGRILFSTSLNATRSEPAHTLYDASKGAVNALTRQLAIELAPLGFTTAAVAPGLVETPLTDFGLKSDPLARKAVEDQIPIRRIATPEEIAGWYVFLGSDAARYATGIIIPVDGGLDAQQMAVRPITARERH</sequence>
<dbReference type="InterPro" id="IPR036291">
    <property type="entry name" value="NAD(P)-bd_dom_sf"/>
</dbReference>
<evidence type="ECO:0000256" key="1">
    <source>
        <dbReference type="ARBA" id="ARBA00006484"/>
    </source>
</evidence>
<reference evidence="4" key="1">
    <citation type="submission" date="2017-06" db="EMBL/GenBank/DDBJ databases">
        <title>Genome analysis of Fimbriiglobus ruber SP5, the first member of the order Planctomycetales with confirmed chitinolytic capability.</title>
        <authorList>
            <person name="Ravin N.V."/>
            <person name="Rakitin A.L."/>
            <person name="Ivanova A.A."/>
            <person name="Beletsky A.V."/>
            <person name="Kulichevskaya I.S."/>
            <person name="Mardanov A.V."/>
            <person name="Dedysh S.N."/>
        </authorList>
    </citation>
    <scope>NUCLEOTIDE SEQUENCE [LARGE SCALE GENOMIC DNA]</scope>
    <source>
        <strain evidence="4">SP5</strain>
    </source>
</reference>
<dbReference type="Pfam" id="PF13561">
    <property type="entry name" value="adh_short_C2"/>
    <property type="match status" value="1"/>
</dbReference>
<evidence type="ECO:0000313" key="4">
    <source>
        <dbReference type="Proteomes" id="UP000214646"/>
    </source>
</evidence>
<keyword evidence="2" id="KW-0560">Oxidoreductase</keyword>
<dbReference type="PANTHER" id="PTHR43639">
    <property type="entry name" value="OXIDOREDUCTASE, SHORT-CHAIN DEHYDROGENASE/REDUCTASE FAMILY (AFU_ORTHOLOGUE AFUA_5G02870)"/>
    <property type="match status" value="1"/>
</dbReference>
<dbReference type="CDD" id="cd05233">
    <property type="entry name" value="SDR_c"/>
    <property type="match status" value="1"/>
</dbReference>
<comment type="similarity">
    <text evidence="1">Belongs to the short-chain dehydrogenases/reductases (SDR) family.</text>
</comment>
<dbReference type="OrthoDB" id="9803333at2"/>
<dbReference type="Proteomes" id="UP000214646">
    <property type="component" value="Unassembled WGS sequence"/>
</dbReference>
<evidence type="ECO:0000313" key="3">
    <source>
        <dbReference type="EMBL" id="OWK36524.1"/>
    </source>
</evidence>
<comment type="caution">
    <text evidence="3">The sequence shown here is derived from an EMBL/GenBank/DDBJ whole genome shotgun (WGS) entry which is preliminary data.</text>
</comment>
<evidence type="ECO:0000256" key="2">
    <source>
        <dbReference type="ARBA" id="ARBA00023002"/>
    </source>
</evidence>
<keyword evidence="4" id="KW-1185">Reference proteome</keyword>
<dbReference type="PRINTS" id="PR00081">
    <property type="entry name" value="GDHRDH"/>
</dbReference>
<organism evidence="3 4">
    <name type="scientific">Fimbriiglobus ruber</name>
    <dbReference type="NCBI Taxonomy" id="1908690"/>
    <lineage>
        <taxon>Bacteria</taxon>
        <taxon>Pseudomonadati</taxon>
        <taxon>Planctomycetota</taxon>
        <taxon>Planctomycetia</taxon>
        <taxon>Gemmatales</taxon>
        <taxon>Gemmataceae</taxon>
        <taxon>Fimbriiglobus</taxon>
    </lineage>
</organism>
<dbReference type="GO" id="GO:0016491">
    <property type="term" value="F:oxidoreductase activity"/>
    <property type="evidence" value="ECO:0007669"/>
    <property type="project" value="UniProtKB-KW"/>
</dbReference>
<dbReference type="RefSeq" id="WP_088259509.1">
    <property type="nucleotide sequence ID" value="NZ_NIDE01000017.1"/>
</dbReference>
<dbReference type="PANTHER" id="PTHR43639:SF1">
    <property type="entry name" value="SHORT-CHAIN DEHYDROGENASE_REDUCTASE FAMILY PROTEIN"/>
    <property type="match status" value="1"/>
</dbReference>
<protein>
    <submittedName>
        <fullName evidence="3">3-oxoacyl-[acyl-carrier protein] reductase</fullName>
    </submittedName>
</protein>
<name>A0A225DA41_9BACT</name>
<proteinExistence type="inferred from homology"/>
<gene>
    <name evidence="3" type="ORF">FRUB_09087</name>
</gene>
<dbReference type="AlphaFoldDB" id="A0A225DA41"/>
<dbReference type="PRINTS" id="PR00080">
    <property type="entry name" value="SDRFAMILY"/>
</dbReference>